<dbReference type="RefSeq" id="XP_017872867.1">
    <property type="nucleotide sequence ID" value="XM_018017378.1"/>
</dbReference>
<dbReference type="Pfam" id="PF08385">
    <property type="entry name" value="DHC_N1"/>
    <property type="match status" value="1"/>
</dbReference>
<keyword evidence="2" id="KW-1185">Reference proteome</keyword>
<proteinExistence type="predicted"/>
<name>A0ABM1Q081_DROAR</name>
<dbReference type="PANTHER" id="PTHR46532:SF11">
    <property type="entry name" value="DYNEIN AXONEMAL HEAVY CHAIN 12"/>
    <property type="match status" value="1"/>
</dbReference>
<dbReference type="GeneID" id="108620477"/>
<feature type="domain" description="Dynein heavy chain tail" evidence="1">
    <location>
        <begin position="4"/>
        <end position="569"/>
    </location>
</feature>
<accession>A0ABM1Q081</accession>
<evidence type="ECO:0000313" key="2">
    <source>
        <dbReference type="Proteomes" id="UP000694904"/>
    </source>
</evidence>
<dbReference type="InterPro" id="IPR013594">
    <property type="entry name" value="Dynein_heavy_tail"/>
</dbReference>
<evidence type="ECO:0000313" key="3">
    <source>
        <dbReference type="RefSeq" id="XP_017872867.1"/>
    </source>
</evidence>
<gene>
    <name evidence="3" type="primary">LOC108620477</name>
</gene>
<evidence type="ECO:0000259" key="1">
    <source>
        <dbReference type="Pfam" id="PF08385"/>
    </source>
</evidence>
<protein>
    <submittedName>
        <fullName evidence="3">Dynein heavy chain 9, axonemal-like</fullName>
    </submittedName>
</protein>
<dbReference type="Proteomes" id="UP000694904">
    <property type="component" value="Unplaced"/>
</dbReference>
<sequence length="573" mass="67707">MMKHSIEFMVVKWLDSVENLVGVKPTDKIFSTEKYPLPEAIFAYWESRQENLENLAHQLGDIRIKTIGFVLEKIQSVFEHSYRRIVELVLESLAEARDITKCLAALKKKIDRFEMNIMDDNRAEIRPLMLTVGLVWGHSRYFHTLDNMTLFFNLFHNSLIECVIRTIEPDSMFQGDVEEAYKKIIMNVQHIEYYKTIYRECRNSLKKFKIGTTFNSQDWTWQAAKIFQRLDLFIDRLHELQELFNTGRDFMKLDKIVIGGLKGRQITAALEKILEDYKSYYREWTNIQYNPLDPEKENSNFEIDRVNFKKKTDMLERMIATQFEKALEDSHDLLLGGQILLRPIIRAHIDSFMHFIVDDFENEILYVKEDFNILKQMYTEKGIVAIPTDDCFPKTSGTIALLNKLRYRITSIYKDSDLYDYPIFENERGKNVLDLYNRMLQEINGFIKSILAKWVVECWSGIQESMATSLLKRDDDENLSVNFSENLKIALKDIKVLRLLECDLTPNLLKFFGLEENLWQARIKLERIAEWCNDIKDRAHETERALIAVEMAMINEQIKPLIEKITWDAYSKF</sequence>
<reference evidence="3" key="1">
    <citation type="submission" date="2025-08" db="UniProtKB">
        <authorList>
            <consortium name="RefSeq"/>
        </authorList>
    </citation>
    <scope>IDENTIFICATION</scope>
    <source>
        <tissue evidence="3">Whole organism</tissue>
    </source>
</reference>
<organism evidence="2 3">
    <name type="scientific">Drosophila arizonae</name>
    <name type="common">Fruit fly</name>
    <dbReference type="NCBI Taxonomy" id="7263"/>
    <lineage>
        <taxon>Eukaryota</taxon>
        <taxon>Metazoa</taxon>
        <taxon>Ecdysozoa</taxon>
        <taxon>Arthropoda</taxon>
        <taxon>Hexapoda</taxon>
        <taxon>Insecta</taxon>
        <taxon>Pterygota</taxon>
        <taxon>Neoptera</taxon>
        <taxon>Endopterygota</taxon>
        <taxon>Diptera</taxon>
        <taxon>Brachycera</taxon>
        <taxon>Muscomorpha</taxon>
        <taxon>Ephydroidea</taxon>
        <taxon>Drosophilidae</taxon>
        <taxon>Drosophila</taxon>
    </lineage>
</organism>
<dbReference type="InterPro" id="IPR026983">
    <property type="entry name" value="DHC"/>
</dbReference>
<dbReference type="PANTHER" id="PTHR46532">
    <property type="entry name" value="MALE FERTILITY FACTOR KL5"/>
    <property type="match status" value="1"/>
</dbReference>